<dbReference type="Gene3D" id="1.10.3580.10">
    <property type="entry name" value="ATP12 ATPase"/>
    <property type="match status" value="1"/>
</dbReference>
<dbReference type="PANTHER" id="PTHR21013:SF10">
    <property type="entry name" value="ATP SYNTHASE MITOCHONDRIAL F1 COMPLEX ASSEMBLY FACTOR 2"/>
    <property type="match status" value="1"/>
</dbReference>
<dbReference type="EMBL" id="CP002568">
    <property type="protein sequence ID" value="ADZ70204.1"/>
    <property type="molecule type" value="Genomic_DNA"/>
</dbReference>
<dbReference type="KEGG" id="pgv:SL003B_1777"/>
<dbReference type="OrthoDB" id="9797825at2"/>
<evidence type="ECO:0000256" key="1">
    <source>
        <dbReference type="ARBA" id="ARBA00008231"/>
    </source>
</evidence>
<dbReference type="Gene3D" id="3.30.2180.10">
    <property type="entry name" value="ATP12-like"/>
    <property type="match status" value="1"/>
</dbReference>
<dbReference type="InterPro" id="IPR042272">
    <property type="entry name" value="ATP12_ATP_synth-F1-assembly_N"/>
</dbReference>
<dbReference type="Pfam" id="PF07542">
    <property type="entry name" value="ATP12"/>
    <property type="match status" value="1"/>
</dbReference>
<dbReference type="SUPFAM" id="SSF160909">
    <property type="entry name" value="ATP12-like"/>
    <property type="match status" value="1"/>
</dbReference>
<dbReference type="GO" id="GO:0043461">
    <property type="term" value="P:proton-transporting ATP synthase complex assembly"/>
    <property type="evidence" value="ECO:0007669"/>
    <property type="project" value="InterPro"/>
</dbReference>
<dbReference type="PANTHER" id="PTHR21013">
    <property type="entry name" value="ATP SYNTHASE MITOCHONDRIAL F1 COMPLEX ASSEMBLY FACTOR 2/ATP12 PROTEIN, MITOCHONDRIAL PRECURSOR"/>
    <property type="match status" value="1"/>
</dbReference>
<dbReference type="AlphaFoldDB" id="F2IUX5"/>
<dbReference type="InterPro" id="IPR023335">
    <property type="entry name" value="ATP12_ortho_dom_sf"/>
</dbReference>
<gene>
    <name evidence="4" type="ordered locus">SL003B_1777</name>
</gene>
<dbReference type="STRING" id="991905.SL003B_1777"/>
<evidence type="ECO:0000313" key="4">
    <source>
        <dbReference type="EMBL" id="ADZ70204.1"/>
    </source>
</evidence>
<protein>
    <submittedName>
        <fullName evidence="4">ATP12 chaperone protein</fullName>
    </submittedName>
</protein>
<proteinExistence type="inferred from homology"/>
<accession>F2IUX5</accession>
<dbReference type="InterPro" id="IPR011419">
    <property type="entry name" value="ATP12_ATP_synth-F1-assembly"/>
</dbReference>
<dbReference type="RefSeq" id="WP_013652521.1">
    <property type="nucleotide sequence ID" value="NC_015259.1"/>
</dbReference>
<keyword evidence="5" id="KW-1185">Reference proteome</keyword>
<dbReference type="PATRIC" id="fig|991905.3.peg.1822"/>
<evidence type="ECO:0000256" key="3">
    <source>
        <dbReference type="ARBA" id="ARBA00023186"/>
    </source>
</evidence>
<dbReference type="Proteomes" id="UP000008130">
    <property type="component" value="Chromosome"/>
</dbReference>
<reference evidence="4 5" key="1">
    <citation type="journal article" date="2011" name="J. Bacteriol.">
        <title>Complete genome sequence of Polymorphum gilvum SL003B-26A1T, a crude oil-degrading bacterium from oil-polluted saline soil.</title>
        <authorList>
            <person name="Li S.G."/>
            <person name="Tang Y.Q."/>
            <person name="Nie Y."/>
            <person name="Cai M."/>
            <person name="Wu X.L."/>
        </authorList>
    </citation>
    <scope>NUCLEOTIDE SEQUENCE [LARGE SCALE GENOMIC DNA]</scope>
    <source>
        <strain evidence="5">LMG 25793 / CGMCC 1.9160 / SL003B-26A1</strain>
    </source>
</reference>
<evidence type="ECO:0000256" key="2">
    <source>
        <dbReference type="ARBA" id="ARBA00022946"/>
    </source>
</evidence>
<name>F2IUX5_POLGS</name>
<comment type="similarity">
    <text evidence="1">Belongs to the ATP12 family.</text>
</comment>
<keyword evidence="2" id="KW-0809">Transit peptide</keyword>
<keyword evidence="3" id="KW-0143">Chaperone</keyword>
<dbReference type="eggNOG" id="COG5387">
    <property type="taxonomic scope" value="Bacteria"/>
</dbReference>
<sequence>MRDIVDTLHEDAARTGPVDPVERAKELARRELPKRFYTAATAAPAEGGFAVLLDGRAVRTPGKKALVLASKRLAEAVAAEWAAQEGVINPATMPLTRIANAAIDGVAERFAAVADEIAAYAGNDALCYRAGEPARLVERQTALWDPILEETGRALGGRFVLACGLMPVVQPAPLVAGFRAALERFSGLELAALSTVTSLTGSAVLALALAEGRLTADAVWTAAHVDEDWNAEQWGEDAEATRVRAAKRAEFDAAALILADGGAEADA</sequence>
<evidence type="ECO:0000313" key="5">
    <source>
        <dbReference type="Proteomes" id="UP000008130"/>
    </source>
</evidence>
<dbReference type="HOGENOM" id="CLU_047893_3_0_5"/>
<organism evidence="4 5">
    <name type="scientific">Polymorphum gilvum (strain LMG 25793 / CGMCC 1.9160 / SL003B-26A1)</name>
    <dbReference type="NCBI Taxonomy" id="991905"/>
    <lineage>
        <taxon>Bacteria</taxon>
        <taxon>Pseudomonadati</taxon>
        <taxon>Pseudomonadota</taxon>
        <taxon>Alphaproteobacteria</taxon>
        <taxon>Rhodobacterales</taxon>
        <taxon>Paracoccaceae</taxon>
        <taxon>Polymorphum</taxon>
    </lineage>
</organism>